<evidence type="ECO:0000313" key="3">
    <source>
        <dbReference type="Proteomes" id="UP000286598"/>
    </source>
</evidence>
<dbReference type="Proteomes" id="UP000286598">
    <property type="component" value="Unassembled WGS sequence"/>
</dbReference>
<dbReference type="InterPro" id="IPR011250">
    <property type="entry name" value="OMP/PagP_B-barrel"/>
</dbReference>
<organism evidence="2 3">
    <name type="scientific">Leyella stercorea</name>
    <dbReference type="NCBI Taxonomy" id="363265"/>
    <lineage>
        <taxon>Bacteria</taxon>
        <taxon>Pseudomonadati</taxon>
        <taxon>Bacteroidota</taxon>
        <taxon>Bacteroidia</taxon>
        <taxon>Bacteroidales</taxon>
        <taxon>Prevotellaceae</taxon>
        <taxon>Leyella</taxon>
    </lineage>
</organism>
<dbReference type="AlphaFoldDB" id="A0A3C0CC92"/>
<feature type="domain" description="Outer membrane protein beta-barrel" evidence="1">
    <location>
        <begin position="49"/>
        <end position="205"/>
    </location>
</feature>
<dbReference type="RefSeq" id="WP_118356002.1">
    <property type="nucleotide sequence ID" value="NZ_CAUBZY010000036.1"/>
</dbReference>
<accession>A0A3C0CC92</accession>
<proteinExistence type="predicted"/>
<gene>
    <name evidence="2" type="ORF">DW060_11915</name>
</gene>
<comment type="caution">
    <text evidence="2">The sequence shown here is derived from an EMBL/GenBank/DDBJ whole genome shotgun (WGS) entry which is preliminary data.</text>
</comment>
<keyword evidence="3" id="KW-1185">Reference proteome</keyword>
<dbReference type="OrthoDB" id="1082211at2"/>
<sequence length="226" mass="25054">MKKFLIVAIALLTSVLTMEAQGYQGNNYRGGRDFSMYANRYDRFGREGVYMGLRLGPSFTTVDSDDKALDGGSTKTGLNFGVFTGMQLSPKAPVFLEGGLMYVEKGGKNLYEGKKITYSLRYLELPIVVKYGIQVNEHFSVQPLAGGYFALGIGGKSKNFADREVVHSFSKHMFKHFDGGLRFGCGVTYDLFYADLTYDLGLANICHDEFDTSHNRSLSLSLGVNF</sequence>
<evidence type="ECO:0000313" key="2">
    <source>
        <dbReference type="EMBL" id="RHK47662.1"/>
    </source>
</evidence>
<dbReference type="Pfam" id="PF13568">
    <property type="entry name" value="OMP_b-brl_2"/>
    <property type="match status" value="1"/>
</dbReference>
<dbReference type="InterPro" id="IPR025665">
    <property type="entry name" value="Beta-barrel_OMP_2"/>
</dbReference>
<name>A0A3C0CC92_9BACT</name>
<dbReference type="EMBL" id="QRNO01000085">
    <property type="protein sequence ID" value="RHK47662.1"/>
    <property type="molecule type" value="Genomic_DNA"/>
</dbReference>
<reference evidence="2 3" key="1">
    <citation type="submission" date="2018-08" db="EMBL/GenBank/DDBJ databases">
        <title>A genome reference for cultivated species of the human gut microbiota.</title>
        <authorList>
            <person name="Zou Y."/>
            <person name="Xue W."/>
            <person name="Luo G."/>
        </authorList>
    </citation>
    <scope>NUCLEOTIDE SEQUENCE [LARGE SCALE GENOMIC DNA]</scope>
    <source>
        <strain evidence="2 3">AF42-9</strain>
    </source>
</reference>
<evidence type="ECO:0000259" key="1">
    <source>
        <dbReference type="Pfam" id="PF13568"/>
    </source>
</evidence>
<dbReference type="SUPFAM" id="SSF56925">
    <property type="entry name" value="OMPA-like"/>
    <property type="match status" value="1"/>
</dbReference>
<protein>
    <submittedName>
        <fullName evidence="2">PorT family protein</fullName>
    </submittedName>
</protein>